<dbReference type="STRING" id="286727.SAMN02982917_1230"/>
<proteinExistence type="predicted"/>
<accession>A0A1X7E6L8</accession>
<name>A0A1X7E6L8_9PROT</name>
<organism evidence="1 2">
    <name type="scientific">Azospirillum oryzae</name>
    <dbReference type="NCBI Taxonomy" id="286727"/>
    <lineage>
        <taxon>Bacteria</taxon>
        <taxon>Pseudomonadati</taxon>
        <taxon>Pseudomonadota</taxon>
        <taxon>Alphaproteobacteria</taxon>
        <taxon>Rhodospirillales</taxon>
        <taxon>Azospirillaceae</taxon>
        <taxon>Azospirillum</taxon>
    </lineage>
</organism>
<protein>
    <submittedName>
        <fullName evidence="1">Uncharacterized protein</fullName>
    </submittedName>
</protein>
<dbReference type="Proteomes" id="UP000192936">
    <property type="component" value="Unassembled WGS sequence"/>
</dbReference>
<dbReference type="AlphaFoldDB" id="A0A1X7E6L8"/>
<sequence length="42" mass="4323">MLKKMILHTLLMAAVVGALATAYQARGAGIATLLTAGLTHDD</sequence>
<evidence type="ECO:0000313" key="1">
    <source>
        <dbReference type="EMBL" id="SMF27953.1"/>
    </source>
</evidence>
<reference evidence="1 2" key="1">
    <citation type="submission" date="2017-04" db="EMBL/GenBank/DDBJ databases">
        <authorList>
            <person name="Afonso C.L."/>
            <person name="Miller P.J."/>
            <person name="Scott M.A."/>
            <person name="Spackman E."/>
            <person name="Goraichik I."/>
            <person name="Dimitrov K.M."/>
            <person name="Suarez D.L."/>
            <person name="Swayne D.E."/>
        </authorList>
    </citation>
    <scope>NUCLEOTIDE SEQUENCE [LARGE SCALE GENOMIC DNA]</scope>
    <source>
        <strain evidence="1 2">A2P</strain>
    </source>
</reference>
<dbReference type="RefSeq" id="WP_280174729.1">
    <property type="nucleotide sequence ID" value="NZ_FXAK01000002.1"/>
</dbReference>
<evidence type="ECO:0000313" key="2">
    <source>
        <dbReference type="Proteomes" id="UP000192936"/>
    </source>
</evidence>
<gene>
    <name evidence="1" type="ORF">SAMN02982917_1230</name>
</gene>
<dbReference type="EMBL" id="FXAK01000002">
    <property type="protein sequence ID" value="SMF27953.1"/>
    <property type="molecule type" value="Genomic_DNA"/>
</dbReference>